<feature type="transmembrane region" description="Helical" evidence="1">
    <location>
        <begin position="245"/>
        <end position="265"/>
    </location>
</feature>
<keyword evidence="1" id="KW-0812">Transmembrane</keyword>
<proteinExistence type="predicted"/>
<feature type="transmembrane region" description="Helical" evidence="1">
    <location>
        <begin position="18"/>
        <end position="39"/>
    </location>
</feature>
<evidence type="ECO:0000256" key="1">
    <source>
        <dbReference type="SAM" id="Phobius"/>
    </source>
</evidence>
<feature type="transmembrane region" description="Helical" evidence="1">
    <location>
        <begin position="127"/>
        <end position="151"/>
    </location>
</feature>
<dbReference type="InterPro" id="IPR019425">
    <property type="entry name" value="7TM_GPCR_serpentine_rcpt_Srt"/>
</dbReference>
<keyword evidence="2" id="KW-1185">Reference proteome</keyword>
<feature type="transmembrane region" description="Helical" evidence="1">
    <location>
        <begin position="51"/>
        <end position="70"/>
    </location>
</feature>
<feature type="transmembrane region" description="Helical" evidence="1">
    <location>
        <begin position="171"/>
        <end position="193"/>
    </location>
</feature>
<protein>
    <submittedName>
        <fullName evidence="3">Serpentine Receptor, class T</fullName>
    </submittedName>
</protein>
<organism evidence="2 3">
    <name type="scientific">Steinernema glaseri</name>
    <dbReference type="NCBI Taxonomy" id="37863"/>
    <lineage>
        <taxon>Eukaryota</taxon>
        <taxon>Metazoa</taxon>
        <taxon>Ecdysozoa</taxon>
        <taxon>Nematoda</taxon>
        <taxon>Chromadorea</taxon>
        <taxon>Rhabditida</taxon>
        <taxon>Tylenchina</taxon>
        <taxon>Panagrolaimomorpha</taxon>
        <taxon>Strongyloidoidea</taxon>
        <taxon>Steinernematidae</taxon>
        <taxon>Steinernema</taxon>
    </lineage>
</organism>
<accession>A0A1I7ZBQ0</accession>
<keyword evidence="1" id="KW-1133">Transmembrane helix</keyword>
<keyword evidence="1" id="KW-0472">Membrane</keyword>
<feature type="transmembrane region" description="Helical" evidence="1">
    <location>
        <begin position="213"/>
        <end position="233"/>
    </location>
</feature>
<dbReference type="WBParaSite" id="L893_g24839.t1">
    <property type="protein sequence ID" value="L893_g24839.t1"/>
    <property type="gene ID" value="L893_g24839"/>
</dbReference>
<dbReference type="PANTHER" id="PTHR23021:SF11">
    <property type="entry name" value="SERPENTINE RECEPTOR, CLASS T"/>
    <property type="match status" value="1"/>
</dbReference>
<dbReference type="Proteomes" id="UP000095287">
    <property type="component" value="Unplaced"/>
</dbReference>
<dbReference type="AlphaFoldDB" id="A0A1I7ZBQ0"/>
<feature type="transmembrane region" description="Helical" evidence="1">
    <location>
        <begin position="82"/>
        <end position="106"/>
    </location>
</feature>
<dbReference type="PANTHER" id="PTHR23021">
    <property type="entry name" value="SERPENTINE RECEPTOR, CLASS T"/>
    <property type="match status" value="1"/>
</dbReference>
<name>A0A1I7ZBQ0_9BILA</name>
<sequence length="307" mass="35111">MIIVGGTMDSMQLMVGTWYIVIAVFLSPAYFRIVYLFLTQKKYRDLECYRIMTQIGFVQLTAAPTTFALGVMQLTDGDRFKIANFFMVIFSASMSVEIMLSLVLAINRLKVIFDIEKLDPISKVLNIFSWFYGFSYVVIVHTPLCGFYQLPGQYIGKYDFNKPYTWLLEKIDAYLLISCVCTTLLLYMTIIVYMAYLRSRSSNVARLTKERSILIFAGVHFCFDMTLQVAFFFANLPPGDLSDLLVALVYFLNALLTAPVLYLLLTRSLRLDFVLIFVKLLRGPINTVSVVVSSSHVSSQNVQSRYY</sequence>
<evidence type="ECO:0000313" key="3">
    <source>
        <dbReference type="WBParaSite" id="L893_g24839.t1"/>
    </source>
</evidence>
<reference evidence="3" key="1">
    <citation type="submission" date="2016-11" db="UniProtKB">
        <authorList>
            <consortium name="WormBaseParasite"/>
        </authorList>
    </citation>
    <scope>IDENTIFICATION</scope>
</reference>
<evidence type="ECO:0000313" key="2">
    <source>
        <dbReference type="Proteomes" id="UP000095287"/>
    </source>
</evidence>